<evidence type="ECO:0000313" key="6">
    <source>
        <dbReference type="EMBL" id="PQV65528.1"/>
    </source>
</evidence>
<keyword evidence="2" id="KW-0813">Transport</keyword>
<dbReference type="Proteomes" id="UP000237684">
    <property type="component" value="Unassembled WGS sequence"/>
</dbReference>
<dbReference type="Gene3D" id="3.40.50.300">
    <property type="entry name" value="P-loop containing nucleotide triphosphate hydrolases"/>
    <property type="match status" value="1"/>
</dbReference>
<proteinExistence type="inferred from homology"/>
<evidence type="ECO:0000256" key="1">
    <source>
        <dbReference type="ARBA" id="ARBA00005417"/>
    </source>
</evidence>
<dbReference type="GO" id="GO:0005524">
    <property type="term" value="F:ATP binding"/>
    <property type="evidence" value="ECO:0007669"/>
    <property type="project" value="UniProtKB-KW"/>
</dbReference>
<reference evidence="6 7" key="1">
    <citation type="journal article" date="2018" name="Syst. Appl. Microbiol.">
        <title>Abditibacterium utsteinense sp. nov., the first cultivated member of candidate phylum FBP, isolated from ice-free Antarctic soil samples.</title>
        <authorList>
            <person name="Tahon G."/>
            <person name="Tytgat B."/>
            <person name="Lebbe L."/>
            <person name="Carlier A."/>
            <person name="Willems A."/>
        </authorList>
    </citation>
    <scope>NUCLEOTIDE SEQUENCE [LARGE SCALE GENOMIC DNA]</scope>
    <source>
        <strain evidence="6 7">LMG 29911</strain>
    </source>
</reference>
<dbReference type="SUPFAM" id="SSF52540">
    <property type="entry name" value="P-loop containing nucleoside triphosphate hydrolases"/>
    <property type="match status" value="1"/>
</dbReference>
<dbReference type="CDD" id="cd03230">
    <property type="entry name" value="ABC_DR_subfamily_A"/>
    <property type="match status" value="1"/>
</dbReference>
<evidence type="ECO:0000256" key="2">
    <source>
        <dbReference type="ARBA" id="ARBA00022448"/>
    </source>
</evidence>
<protein>
    <submittedName>
        <fullName evidence="6">ABC-2 type transport system ATP-binding protein</fullName>
    </submittedName>
</protein>
<evidence type="ECO:0000256" key="3">
    <source>
        <dbReference type="ARBA" id="ARBA00022741"/>
    </source>
</evidence>
<gene>
    <name evidence="6" type="ORF">B1R32_101270</name>
</gene>
<dbReference type="PANTHER" id="PTHR43335">
    <property type="entry name" value="ABC TRANSPORTER, ATP-BINDING PROTEIN"/>
    <property type="match status" value="1"/>
</dbReference>
<dbReference type="AlphaFoldDB" id="A0A2S8SXN4"/>
<accession>A0A2S8SXN4</accession>
<feature type="domain" description="ABC transporter" evidence="5">
    <location>
        <begin position="14"/>
        <end position="243"/>
    </location>
</feature>
<dbReference type="FunCoup" id="A0A2S8SXN4">
    <property type="interactions" value="151"/>
</dbReference>
<comment type="caution">
    <text evidence="6">The sequence shown here is derived from an EMBL/GenBank/DDBJ whole genome shotgun (WGS) entry which is preliminary data.</text>
</comment>
<sequence length="314" mass="34671">MRKVTHQKNEQFMIEVENLSKNYGNSRVVNDVSFRVKKGEIVGFLGPNGAGKTTAMRMLCCFLAPSQGTARIAGFDILENSLDVRRSIGYLPENAPLYQEMSVRDYLSYVAVLRGVPKSQRAVRLEAALDAGKLEDRADTLIRKLSKGLKQRVGIAQAIIHDPPVLILDEPSSGLDPRQRAETRALIKSLASEHTILLSTHILPDVQETCSRVIVIHEGKIVAQEPISDATGASGLHLVLARPSADTEEKLRRVAGVGAVSSQRDASFFVELNESRARETIAHLVVEQGWGLLEMAPRRADLEERFLQLTTRSE</sequence>
<dbReference type="PROSITE" id="PS50893">
    <property type="entry name" value="ABC_TRANSPORTER_2"/>
    <property type="match status" value="1"/>
</dbReference>
<dbReference type="GO" id="GO:0016887">
    <property type="term" value="F:ATP hydrolysis activity"/>
    <property type="evidence" value="ECO:0007669"/>
    <property type="project" value="InterPro"/>
</dbReference>
<keyword evidence="3" id="KW-0547">Nucleotide-binding</keyword>
<dbReference type="PANTHER" id="PTHR43335:SF4">
    <property type="entry name" value="ABC TRANSPORTER, ATP-BINDING PROTEIN"/>
    <property type="match status" value="1"/>
</dbReference>
<evidence type="ECO:0000259" key="5">
    <source>
        <dbReference type="PROSITE" id="PS50893"/>
    </source>
</evidence>
<keyword evidence="4 6" id="KW-0067">ATP-binding</keyword>
<dbReference type="EMBL" id="NIGF01000001">
    <property type="protein sequence ID" value="PQV65528.1"/>
    <property type="molecule type" value="Genomic_DNA"/>
</dbReference>
<name>A0A2S8SXN4_9BACT</name>
<evidence type="ECO:0000256" key="4">
    <source>
        <dbReference type="ARBA" id="ARBA00022840"/>
    </source>
</evidence>
<dbReference type="SMART" id="SM00382">
    <property type="entry name" value="AAA"/>
    <property type="match status" value="1"/>
</dbReference>
<dbReference type="InterPro" id="IPR027417">
    <property type="entry name" value="P-loop_NTPase"/>
</dbReference>
<dbReference type="InParanoid" id="A0A2S8SXN4"/>
<keyword evidence="7" id="KW-1185">Reference proteome</keyword>
<organism evidence="6 7">
    <name type="scientific">Abditibacterium utsteinense</name>
    <dbReference type="NCBI Taxonomy" id="1960156"/>
    <lineage>
        <taxon>Bacteria</taxon>
        <taxon>Pseudomonadati</taxon>
        <taxon>Abditibacteriota</taxon>
        <taxon>Abditibacteriia</taxon>
        <taxon>Abditibacteriales</taxon>
        <taxon>Abditibacteriaceae</taxon>
        <taxon>Abditibacterium</taxon>
    </lineage>
</organism>
<dbReference type="InterPro" id="IPR003593">
    <property type="entry name" value="AAA+_ATPase"/>
</dbReference>
<dbReference type="Pfam" id="PF00005">
    <property type="entry name" value="ABC_tran"/>
    <property type="match status" value="1"/>
</dbReference>
<evidence type="ECO:0000313" key="7">
    <source>
        <dbReference type="Proteomes" id="UP000237684"/>
    </source>
</evidence>
<comment type="similarity">
    <text evidence="1">Belongs to the ABC transporter superfamily.</text>
</comment>
<dbReference type="InterPro" id="IPR003439">
    <property type="entry name" value="ABC_transporter-like_ATP-bd"/>
</dbReference>